<evidence type="ECO:0000313" key="2">
    <source>
        <dbReference type="Proteomes" id="UP001472677"/>
    </source>
</evidence>
<reference evidence="1 2" key="1">
    <citation type="journal article" date="2024" name="G3 (Bethesda)">
        <title>Genome assembly of Hibiscus sabdariffa L. provides insights into metabolisms of medicinal natural products.</title>
        <authorList>
            <person name="Kim T."/>
        </authorList>
    </citation>
    <scope>NUCLEOTIDE SEQUENCE [LARGE SCALE GENOMIC DNA]</scope>
    <source>
        <strain evidence="1">TK-2024</strain>
        <tissue evidence="1">Old leaves</tissue>
    </source>
</reference>
<proteinExistence type="predicted"/>
<gene>
    <name evidence="1" type="ORF">V6N12_064561</name>
</gene>
<evidence type="ECO:0000313" key="1">
    <source>
        <dbReference type="EMBL" id="KAK8596061.1"/>
    </source>
</evidence>
<keyword evidence="2" id="KW-1185">Reference proteome</keyword>
<protein>
    <recommendedName>
        <fullName evidence="3">Disease resistance protein</fullName>
    </recommendedName>
</protein>
<dbReference type="EMBL" id="JBBPBM010000002">
    <property type="protein sequence ID" value="KAK8596061.1"/>
    <property type="molecule type" value="Genomic_DNA"/>
</dbReference>
<comment type="caution">
    <text evidence="1">The sequence shown here is derived from an EMBL/GenBank/DDBJ whole genome shotgun (WGS) entry which is preliminary data.</text>
</comment>
<sequence length="80" mass="9432">MPDLEEVRVMRCRELRRLPYGWEHLTHLKEVRLFEVSNDLVETITGKANDNLPTSPHISLIRIIDEDDEAKSMWTCQILN</sequence>
<evidence type="ECO:0008006" key="3">
    <source>
        <dbReference type="Google" id="ProtNLM"/>
    </source>
</evidence>
<name>A0ABR2G6C7_9ROSI</name>
<dbReference type="Proteomes" id="UP001472677">
    <property type="component" value="Unassembled WGS sequence"/>
</dbReference>
<organism evidence="1 2">
    <name type="scientific">Hibiscus sabdariffa</name>
    <name type="common">roselle</name>
    <dbReference type="NCBI Taxonomy" id="183260"/>
    <lineage>
        <taxon>Eukaryota</taxon>
        <taxon>Viridiplantae</taxon>
        <taxon>Streptophyta</taxon>
        <taxon>Embryophyta</taxon>
        <taxon>Tracheophyta</taxon>
        <taxon>Spermatophyta</taxon>
        <taxon>Magnoliopsida</taxon>
        <taxon>eudicotyledons</taxon>
        <taxon>Gunneridae</taxon>
        <taxon>Pentapetalae</taxon>
        <taxon>rosids</taxon>
        <taxon>malvids</taxon>
        <taxon>Malvales</taxon>
        <taxon>Malvaceae</taxon>
        <taxon>Malvoideae</taxon>
        <taxon>Hibiscus</taxon>
    </lineage>
</organism>
<accession>A0ABR2G6C7</accession>